<dbReference type="Proteomes" id="UP000430272">
    <property type="component" value="Unassembled WGS sequence"/>
</dbReference>
<evidence type="ECO:0008006" key="3">
    <source>
        <dbReference type="Google" id="ProtNLM"/>
    </source>
</evidence>
<evidence type="ECO:0000313" key="2">
    <source>
        <dbReference type="Proteomes" id="UP000430272"/>
    </source>
</evidence>
<dbReference type="OrthoDB" id="839202at2"/>
<protein>
    <recommendedName>
        <fullName evidence="3">WD40 repeat domain-containing protein</fullName>
    </recommendedName>
</protein>
<organism evidence="1 2">
    <name type="scientific">Qipengyuania pelagi</name>
    <dbReference type="NCBI Taxonomy" id="994320"/>
    <lineage>
        <taxon>Bacteria</taxon>
        <taxon>Pseudomonadati</taxon>
        <taxon>Pseudomonadota</taxon>
        <taxon>Alphaproteobacteria</taxon>
        <taxon>Sphingomonadales</taxon>
        <taxon>Erythrobacteraceae</taxon>
        <taxon>Qipengyuania</taxon>
    </lineage>
</organism>
<evidence type="ECO:0000313" key="1">
    <source>
        <dbReference type="EMBL" id="MXO54148.1"/>
    </source>
</evidence>
<sequence length="245" mass="27675">MAQETRRYRAEEAHQGVAVGPDLFYAIDNNRIAAYDRNTGEKRAEWAGDDRVFQHLNSCEVDGDELVCAHSNYPRVPMASSLEWFDAKTLKHLRSRSLGPGIGSITWFTRHEGSWWAGFANYDGRGGEADRGHRFTVMVQYDDDFVRQQSWLFPDTVLERFAPYSTSGGVWGDDGLLYVTGHDREELYVLSRPPAGSTLNHLATVGISTGGQAISWDRSRERMVWSIDRRSDEVVVSEVPTVADR</sequence>
<dbReference type="RefSeq" id="WP_160660924.1">
    <property type="nucleotide sequence ID" value="NZ_BAABDV010000001.1"/>
</dbReference>
<dbReference type="InterPro" id="IPR015943">
    <property type="entry name" value="WD40/YVTN_repeat-like_dom_sf"/>
</dbReference>
<dbReference type="EMBL" id="WTYD01000001">
    <property type="protein sequence ID" value="MXO54148.1"/>
    <property type="molecule type" value="Genomic_DNA"/>
</dbReference>
<accession>A0A844YAY0</accession>
<comment type="caution">
    <text evidence="1">The sequence shown here is derived from an EMBL/GenBank/DDBJ whole genome shotgun (WGS) entry which is preliminary data.</text>
</comment>
<name>A0A844YAY0_9SPHN</name>
<dbReference type="AlphaFoldDB" id="A0A844YAY0"/>
<proteinExistence type="predicted"/>
<dbReference type="Gene3D" id="2.130.10.10">
    <property type="entry name" value="YVTN repeat-like/Quinoprotein amine dehydrogenase"/>
    <property type="match status" value="1"/>
</dbReference>
<keyword evidence="2" id="KW-1185">Reference proteome</keyword>
<gene>
    <name evidence="1" type="ORF">GRI47_09040</name>
</gene>
<reference evidence="1 2" key="1">
    <citation type="submission" date="2019-12" db="EMBL/GenBank/DDBJ databases">
        <title>Genomic-based taxomic classification of the family Erythrobacteraceae.</title>
        <authorList>
            <person name="Xu L."/>
        </authorList>
    </citation>
    <scope>NUCLEOTIDE SEQUENCE [LARGE SCALE GENOMIC DNA]</scope>
    <source>
        <strain evidence="1 2">JCM 17468</strain>
    </source>
</reference>
<dbReference type="SUPFAM" id="SSF69322">
    <property type="entry name" value="Tricorn protease domain 2"/>
    <property type="match status" value="1"/>
</dbReference>